<sequence length="70" mass="8004">MDLKEPQWRREGEMPDYRFSMANERTFLAWIRTSMAILAGSIAIDQLTPTSPRPPSASPSAWRWPPSEPS</sequence>
<name>A0A126ZYE4_9MICC</name>
<dbReference type="InterPro" id="IPR052053">
    <property type="entry name" value="IM_YidH-like"/>
</dbReference>
<dbReference type="Proteomes" id="UP000070134">
    <property type="component" value="Chromosome"/>
</dbReference>
<evidence type="ECO:0000256" key="5">
    <source>
        <dbReference type="ARBA" id="ARBA00023136"/>
    </source>
</evidence>
<evidence type="ECO:0000256" key="1">
    <source>
        <dbReference type="ARBA" id="ARBA00004651"/>
    </source>
</evidence>
<accession>A0A126ZYE4</accession>
<reference evidence="8 9" key="1">
    <citation type="submission" date="2016-02" db="EMBL/GenBank/DDBJ databases">
        <title>Complete genome of Sinomonas atrocyanea KCTC 3377.</title>
        <authorList>
            <person name="Kim K.M."/>
        </authorList>
    </citation>
    <scope>NUCLEOTIDE SEQUENCE [LARGE SCALE GENOMIC DNA]</scope>
    <source>
        <strain evidence="8 9">KCTC 3377</strain>
    </source>
</reference>
<keyword evidence="5" id="KW-0472">Membrane</keyword>
<dbReference type="PANTHER" id="PTHR34187:SF2">
    <property type="entry name" value="DUF202 DOMAIN-CONTAINING PROTEIN"/>
    <property type="match status" value="1"/>
</dbReference>
<feature type="compositionally biased region" description="Low complexity" evidence="6">
    <location>
        <begin position="58"/>
        <end position="70"/>
    </location>
</feature>
<dbReference type="EMBL" id="CP014518">
    <property type="protein sequence ID" value="AMM31584.1"/>
    <property type="molecule type" value="Genomic_DNA"/>
</dbReference>
<dbReference type="RefSeq" id="WP_371326650.1">
    <property type="nucleotide sequence ID" value="NZ_BJMO01000101.1"/>
</dbReference>
<feature type="domain" description="DUF202" evidence="7">
    <location>
        <begin position="18"/>
        <end position="53"/>
    </location>
</feature>
<evidence type="ECO:0000313" key="8">
    <source>
        <dbReference type="EMBL" id="AMM31584.1"/>
    </source>
</evidence>
<evidence type="ECO:0000256" key="2">
    <source>
        <dbReference type="ARBA" id="ARBA00022475"/>
    </source>
</evidence>
<organism evidence="8 9">
    <name type="scientific">Sinomonas atrocyanea</name>
    <dbReference type="NCBI Taxonomy" id="37927"/>
    <lineage>
        <taxon>Bacteria</taxon>
        <taxon>Bacillati</taxon>
        <taxon>Actinomycetota</taxon>
        <taxon>Actinomycetes</taxon>
        <taxon>Micrococcales</taxon>
        <taxon>Micrococcaceae</taxon>
        <taxon>Sinomonas</taxon>
    </lineage>
</organism>
<dbReference type="Pfam" id="PF02656">
    <property type="entry name" value="DUF202"/>
    <property type="match status" value="1"/>
</dbReference>
<gene>
    <name evidence="8" type="ORF">SA2016_0896</name>
</gene>
<protein>
    <submittedName>
        <fullName evidence="8">Membrane protein</fullName>
    </submittedName>
</protein>
<keyword evidence="3" id="KW-0812">Transmembrane</keyword>
<keyword evidence="2" id="KW-1003">Cell membrane</keyword>
<evidence type="ECO:0000256" key="4">
    <source>
        <dbReference type="ARBA" id="ARBA00022989"/>
    </source>
</evidence>
<evidence type="ECO:0000259" key="7">
    <source>
        <dbReference type="Pfam" id="PF02656"/>
    </source>
</evidence>
<dbReference type="PANTHER" id="PTHR34187">
    <property type="entry name" value="FGR18P"/>
    <property type="match status" value="1"/>
</dbReference>
<feature type="region of interest" description="Disordered" evidence="6">
    <location>
        <begin position="46"/>
        <end position="70"/>
    </location>
</feature>
<keyword evidence="4" id="KW-1133">Transmembrane helix</keyword>
<dbReference type="STRING" id="37927.SA2016_0896"/>
<evidence type="ECO:0000313" key="9">
    <source>
        <dbReference type="Proteomes" id="UP000070134"/>
    </source>
</evidence>
<dbReference type="KEGG" id="satk:SA2016_0896"/>
<comment type="subcellular location">
    <subcellularLocation>
        <location evidence="1">Cell membrane</location>
        <topology evidence="1">Multi-pass membrane protein</topology>
    </subcellularLocation>
</comment>
<evidence type="ECO:0000256" key="6">
    <source>
        <dbReference type="SAM" id="MobiDB-lite"/>
    </source>
</evidence>
<evidence type="ECO:0000256" key="3">
    <source>
        <dbReference type="ARBA" id="ARBA00022692"/>
    </source>
</evidence>
<dbReference type="InterPro" id="IPR003807">
    <property type="entry name" value="DUF202"/>
</dbReference>
<dbReference type="AlphaFoldDB" id="A0A126ZYE4"/>
<proteinExistence type="predicted"/>
<dbReference type="GO" id="GO:0005886">
    <property type="term" value="C:plasma membrane"/>
    <property type="evidence" value="ECO:0007669"/>
    <property type="project" value="UniProtKB-SubCell"/>
</dbReference>
<keyword evidence="9" id="KW-1185">Reference proteome</keyword>